<accession>A0A2W6PAT8</accession>
<protein>
    <submittedName>
        <fullName evidence="2">DNA alkylation repair protein</fullName>
    </submittedName>
</protein>
<dbReference type="AlphaFoldDB" id="A0A2W6PAT8"/>
<dbReference type="InterPro" id="IPR014825">
    <property type="entry name" value="DNA_alkylation"/>
</dbReference>
<dbReference type="EMBL" id="QKWW01000035">
    <property type="protein sequence ID" value="PZT55186.1"/>
    <property type="molecule type" value="Genomic_DNA"/>
</dbReference>
<dbReference type="Pfam" id="PF08713">
    <property type="entry name" value="DNA_alkylation"/>
    <property type="match status" value="1"/>
</dbReference>
<dbReference type="PANTHER" id="PTHR34070:SF1">
    <property type="entry name" value="DNA ALKYLATION REPAIR PROTEIN"/>
    <property type="match status" value="1"/>
</dbReference>
<dbReference type="CDD" id="cd06561">
    <property type="entry name" value="AlkD_like"/>
    <property type="match status" value="1"/>
</dbReference>
<dbReference type="Proteomes" id="UP000249204">
    <property type="component" value="Unassembled WGS sequence"/>
</dbReference>
<dbReference type="RefSeq" id="WP_111270773.1">
    <property type="nucleotide sequence ID" value="NZ_QKWW01000035.1"/>
</dbReference>
<evidence type="ECO:0000313" key="3">
    <source>
        <dbReference type="Proteomes" id="UP000249204"/>
    </source>
</evidence>
<reference evidence="2 3" key="1">
    <citation type="submission" date="2018-06" db="EMBL/GenBank/DDBJ databases">
        <title>Isolation of heavy metals resistant Paenibacillus silvae NC2 from Gold-Copper mine in ZiJin, China.</title>
        <authorList>
            <person name="Xu J."/>
            <person name="Mazhar H.S."/>
            <person name="Rensing C."/>
        </authorList>
    </citation>
    <scope>NUCLEOTIDE SEQUENCE [LARGE SCALE GENOMIC DNA]</scope>
    <source>
        <strain evidence="2 3">NC2</strain>
    </source>
</reference>
<dbReference type="PANTHER" id="PTHR34070">
    <property type="entry name" value="ARMADILLO-TYPE FOLD"/>
    <property type="match status" value="1"/>
</dbReference>
<organism evidence="2 3">
    <name type="scientific">Paenibacillus silvae</name>
    <dbReference type="NCBI Taxonomy" id="1325358"/>
    <lineage>
        <taxon>Bacteria</taxon>
        <taxon>Bacillati</taxon>
        <taxon>Bacillota</taxon>
        <taxon>Bacilli</taxon>
        <taxon>Bacillales</taxon>
        <taxon>Paenibacillaceae</taxon>
        <taxon>Paenibacillus</taxon>
    </lineage>
</organism>
<proteinExistence type="predicted"/>
<dbReference type="SUPFAM" id="SSF48371">
    <property type="entry name" value="ARM repeat"/>
    <property type="match status" value="1"/>
</dbReference>
<gene>
    <name evidence="2" type="ORF">DN757_13620</name>
</gene>
<comment type="caution">
    <text evidence="2">The sequence shown here is derived from an EMBL/GenBank/DDBJ whole genome shotgun (WGS) entry which is preliminary data.</text>
</comment>
<name>A0A2W6PAT8_9BACL</name>
<sequence>MERDIRTQLLSLAEPEYQKFAASLIPNISNVMGVRLPAVRKIAKQIAAGDWRTYLDTAKDEYFEEVMLQGMVIGHVQAELDELLTRIADFVPKIDNWSVCDSFCAGLKYTKVHTEAMWNFIQPYLKSEKEYDIRFGVVMLLNFYLEQPYIHQVLPLLDQIKHEAYYVKMAVAWAISIAYVKQPEATMPYLRHNTLDDFTYNKALQKITESYRVTPEDKQVIRSMKRKVKVNKQTSAPEETSPDSDDGKGVLTQVIVKGF</sequence>
<dbReference type="Gene3D" id="1.25.10.90">
    <property type="match status" value="1"/>
</dbReference>
<dbReference type="InterPro" id="IPR016024">
    <property type="entry name" value="ARM-type_fold"/>
</dbReference>
<feature type="region of interest" description="Disordered" evidence="1">
    <location>
        <begin position="226"/>
        <end position="249"/>
    </location>
</feature>
<evidence type="ECO:0000256" key="1">
    <source>
        <dbReference type="SAM" id="MobiDB-lite"/>
    </source>
</evidence>
<evidence type="ECO:0000313" key="2">
    <source>
        <dbReference type="EMBL" id="PZT55186.1"/>
    </source>
</evidence>